<feature type="domain" description="DNA-directed DNA polymerase family A palm" evidence="19">
    <location>
        <begin position="680"/>
        <end position="887"/>
    </location>
</feature>
<dbReference type="OrthoDB" id="9806424at2"/>
<dbReference type="SMART" id="SM00279">
    <property type="entry name" value="HhH2"/>
    <property type="match status" value="1"/>
</dbReference>
<dbReference type="Pfam" id="PF01612">
    <property type="entry name" value="DNA_pol_A_exo1"/>
    <property type="match status" value="1"/>
</dbReference>
<evidence type="ECO:0000256" key="12">
    <source>
        <dbReference type="ARBA" id="ARBA00023125"/>
    </source>
</evidence>
<evidence type="ECO:0000256" key="4">
    <source>
        <dbReference type="ARBA" id="ARBA00022679"/>
    </source>
</evidence>
<dbReference type="Proteomes" id="UP000050417">
    <property type="component" value="Unassembled WGS sequence"/>
</dbReference>
<evidence type="ECO:0000256" key="14">
    <source>
        <dbReference type="ARBA" id="ARBA00049244"/>
    </source>
</evidence>
<keyword evidence="9 16" id="KW-0378">Hydrolase</keyword>
<dbReference type="PRINTS" id="PR00868">
    <property type="entry name" value="DNAPOLI"/>
</dbReference>
<dbReference type="InterPro" id="IPR002421">
    <property type="entry name" value="5-3_exonuclease"/>
</dbReference>
<dbReference type="CDD" id="cd08637">
    <property type="entry name" value="DNA_pol_A_pol_I_C"/>
    <property type="match status" value="1"/>
</dbReference>
<dbReference type="EC" id="2.7.7.7" evidence="2 15"/>
<dbReference type="GO" id="GO:0006261">
    <property type="term" value="P:DNA-templated DNA replication"/>
    <property type="evidence" value="ECO:0007669"/>
    <property type="project" value="UniProtKB-UniRule"/>
</dbReference>
<dbReference type="FunFam" id="1.10.150.20:FF:000003">
    <property type="entry name" value="DNA polymerase I"/>
    <property type="match status" value="1"/>
</dbReference>
<dbReference type="InterPro" id="IPR036397">
    <property type="entry name" value="RNaseH_sf"/>
</dbReference>
<dbReference type="FunFam" id="3.40.50.1010:FF:000001">
    <property type="entry name" value="DNA polymerase I"/>
    <property type="match status" value="1"/>
</dbReference>
<dbReference type="PATRIC" id="fig|1134406.4.peg.350"/>
<evidence type="ECO:0000259" key="19">
    <source>
        <dbReference type="SMART" id="SM00482"/>
    </source>
</evidence>
<sequence length="932" mass="103022">MPPILYLIDGHALAYRAYFALSAAGGDRFRTSKGEPTAGTYGFCSVLISILEKEKPEYLAVAFDTGKTFRDDIFADYKGTREKMPDDLRPQIERIREVVDSFDIPRLEKEGFEADDVLGSIASQAVQQGFGVKIITGDRDLLQLVTERVIVNLPGKSLAEARDYTARDVVEYLGVRPDQVVDYKALAGDTSDNIPGVPGIGVKTAVSLLEQYPHLDDIYAHLEEIPTRYRTKLEAGRDSAYLSYQLAKIRTDVDLVLRLEDARVHTMQVSKVEAIFRELEFKTLTARLRDMAKTLNIPAQGQQLTLFSTPITQIGSPPAYQPTVRLANDEASLRALVEELAAAPRIAFDTETTSTDPMRADLVGISIATRAGEGWYIPVGHRGQQPQLSLAQVIEALRPAFSDPAKEKIGHNIKYDCIMLENAGLPVTPCSFDTMIAEWLVNPESRALGLKDMAEIYLGIQMTHIDELIGKCKNQITMDQVAIEQAAPYAVADAEVTFQLRDLLAEKLQKKGAARLMSEMEMPLVPVLTGMERTGILLNAQAYQRMSGELSQQMASLEERVYQGVGYAFNLNSTQQLSKALFETLKLQPPDRRKKTASGHYSTAAGVLEEMSHLHPVIDWVLEYRELAKLKSTYIDALPGQINPRTGRVHTSYNQTGSVTGRLASSEPNLQNIPTRTELGRQVRSGFVAAPGCQLLAVDYSQIELRIVAHMSNDEDMLAAFRAGQDIHAATAAAIYNVPLDAVNKDMRRHAKAINFGLIYGMSAFGLTRTTDLTLAEAEDFVSAYFNHFSGVKTYLDGIRRSAAREGYVETLLGRRRYFPNLSSQTNVNLRNREEREAINAPIQGTAADIIKLAMIQLAEALKTSGLKARLLLQVHDELILEVPQAELPQTAALVQQVMENAYPLSIPLATEAKVGADWGNLTPYTPSERGK</sequence>
<evidence type="ECO:0000256" key="16">
    <source>
        <dbReference type="RuleBase" id="RU004460"/>
    </source>
</evidence>
<dbReference type="SUPFAM" id="SSF53098">
    <property type="entry name" value="Ribonuclease H-like"/>
    <property type="match status" value="1"/>
</dbReference>
<dbReference type="InterPro" id="IPR002562">
    <property type="entry name" value="3'-5'_exonuclease_dom"/>
</dbReference>
<evidence type="ECO:0000256" key="6">
    <source>
        <dbReference type="ARBA" id="ARBA00022705"/>
    </source>
</evidence>
<dbReference type="CDD" id="cd09859">
    <property type="entry name" value="PIN_53EXO"/>
    <property type="match status" value="1"/>
</dbReference>
<dbReference type="GO" id="GO:0008408">
    <property type="term" value="F:3'-5' exonuclease activity"/>
    <property type="evidence" value="ECO:0007669"/>
    <property type="project" value="UniProtKB-UniRule"/>
</dbReference>
<dbReference type="Gene3D" id="1.10.150.20">
    <property type="entry name" value="5' to 3' exonuclease, C-terminal subdomain"/>
    <property type="match status" value="2"/>
</dbReference>
<evidence type="ECO:0000256" key="3">
    <source>
        <dbReference type="ARBA" id="ARBA00020311"/>
    </source>
</evidence>
<dbReference type="SUPFAM" id="SSF47807">
    <property type="entry name" value="5' to 3' exonuclease, C-terminal subdomain"/>
    <property type="match status" value="1"/>
</dbReference>
<dbReference type="InterPro" id="IPR020045">
    <property type="entry name" value="DNA_polI_H3TH"/>
</dbReference>
<dbReference type="CDD" id="cd09898">
    <property type="entry name" value="H3TH_53EXO"/>
    <property type="match status" value="1"/>
</dbReference>
<dbReference type="Gene3D" id="3.30.70.370">
    <property type="match status" value="1"/>
</dbReference>
<name>A0A0P6YB90_9CHLR</name>
<dbReference type="PROSITE" id="PS00447">
    <property type="entry name" value="DNA_POLYMERASE_A"/>
    <property type="match status" value="1"/>
</dbReference>
<dbReference type="InterPro" id="IPR002298">
    <property type="entry name" value="DNA_polymerase_A"/>
</dbReference>
<dbReference type="STRING" id="1134406.ADN00_04915"/>
<dbReference type="InterPro" id="IPR036279">
    <property type="entry name" value="5-3_exonuclease_C_sf"/>
</dbReference>
<dbReference type="GO" id="GO:0003677">
    <property type="term" value="F:DNA binding"/>
    <property type="evidence" value="ECO:0007669"/>
    <property type="project" value="UniProtKB-UniRule"/>
</dbReference>
<dbReference type="InterPro" id="IPR029060">
    <property type="entry name" value="PIN-like_dom_sf"/>
</dbReference>
<feature type="domain" description="5'-3' exonuclease" evidence="18">
    <location>
        <begin position="1"/>
        <end position="265"/>
    </location>
</feature>
<evidence type="ECO:0000256" key="2">
    <source>
        <dbReference type="ARBA" id="ARBA00012417"/>
    </source>
</evidence>
<evidence type="ECO:0000256" key="5">
    <source>
        <dbReference type="ARBA" id="ARBA00022695"/>
    </source>
</evidence>
<evidence type="ECO:0000256" key="11">
    <source>
        <dbReference type="ARBA" id="ARBA00022932"/>
    </source>
</evidence>
<dbReference type="GO" id="GO:0003887">
    <property type="term" value="F:DNA-directed DNA polymerase activity"/>
    <property type="evidence" value="ECO:0007669"/>
    <property type="project" value="UniProtKB-UniRule"/>
</dbReference>
<comment type="catalytic activity">
    <reaction evidence="14 16">
        <text>DNA(n) + a 2'-deoxyribonucleoside 5'-triphosphate = DNA(n+1) + diphosphate</text>
        <dbReference type="Rhea" id="RHEA:22508"/>
        <dbReference type="Rhea" id="RHEA-COMP:17339"/>
        <dbReference type="Rhea" id="RHEA-COMP:17340"/>
        <dbReference type="ChEBI" id="CHEBI:33019"/>
        <dbReference type="ChEBI" id="CHEBI:61560"/>
        <dbReference type="ChEBI" id="CHEBI:173112"/>
        <dbReference type="EC" id="2.7.7.7"/>
    </reaction>
</comment>
<evidence type="ECO:0000256" key="7">
    <source>
        <dbReference type="ARBA" id="ARBA00022722"/>
    </source>
</evidence>
<evidence type="ECO:0000313" key="21">
    <source>
        <dbReference type="Proteomes" id="UP000050417"/>
    </source>
</evidence>
<dbReference type="PANTHER" id="PTHR10133:SF27">
    <property type="entry name" value="DNA POLYMERASE NU"/>
    <property type="match status" value="1"/>
</dbReference>
<dbReference type="InterPro" id="IPR012337">
    <property type="entry name" value="RNaseH-like_sf"/>
</dbReference>
<dbReference type="GO" id="GO:0008409">
    <property type="term" value="F:5'-3' exonuclease activity"/>
    <property type="evidence" value="ECO:0007669"/>
    <property type="project" value="UniProtKB-UniRule"/>
</dbReference>
<keyword evidence="11 16" id="KW-0239">DNA-directed DNA polymerase</keyword>
<evidence type="ECO:0000256" key="9">
    <source>
        <dbReference type="ARBA" id="ARBA00022801"/>
    </source>
</evidence>
<evidence type="ECO:0000259" key="18">
    <source>
        <dbReference type="SMART" id="SM00475"/>
    </source>
</evidence>
<dbReference type="InterPro" id="IPR043502">
    <property type="entry name" value="DNA/RNA_pol_sf"/>
</dbReference>
<gene>
    <name evidence="16" type="primary">polA</name>
    <name evidence="20" type="ORF">ADN00_04915</name>
</gene>
<protein>
    <recommendedName>
        <fullName evidence="3 15">DNA polymerase I</fullName>
        <ecNumber evidence="2 15">2.7.7.7</ecNumber>
    </recommendedName>
</protein>
<dbReference type="Gene3D" id="1.20.1060.10">
    <property type="entry name" value="Taq DNA Polymerase, Chain T, domain 4"/>
    <property type="match status" value="1"/>
</dbReference>
<dbReference type="SMART" id="SM00474">
    <property type="entry name" value="35EXOc"/>
    <property type="match status" value="1"/>
</dbReference>
<dbReference type="Pfam" id="PF01367">
    <property type="entry name" value="5_3_exonuc"/>
    <property type="match status" value="1"/>
</dbReference>
<evidence type="ECO:0000256" key="1">
    <source>
        <dbReference type="ARBA" id="ARBA00007705"/>
    </source>
</evidence>
<dbReference type="Gene3D" id="3.30.420.10">
    <property type="entry name" value="Ribonuclease H-like superfamily/Ribonuclease H"/>
    <property type="match status" value="1"/>
</dbReference>
<comment type="similarity">
    <text evidence="1 16">Belongs to the DNA polymerase type-A family.</text>
</comment>
<dbReference type="EMBL" id="LGCL01000015">
    <property type="protein sequence ID" value="KPL79189.1"/>
    <property type="molecule type" value="Genomic_DNA"/>
</dbReference>
<dbReference type="AlphaFoldDB" id="A0A0P6YB90"/>
<comment type="function">
    <text evidence="16">In addition to polymerase activity, this DNA polymerase exhibits 3'-5' and 5'-3' exonuclease activity.</text>
</comment>
<evidence type="ECO:0000256" key="15">
    <source>
        <dbReference type="NCBIfam" id="TIGR00593"/>
    </source>
</evidence>
<dbReference type="Pfam" id="PF02739">
    <property type="entry name" value="5_3_exonuc_N"/>
    <property type="match status" value="1"/>
</dbReference>
<evidence type="ECO:0000313" key="20">
    <source>
        <dbReference type="EMBL" id="KPL79189.1"/>
    </source>
</evidence>
<comment type="caution">
    <text evidence="20">The sequence shown here is derived from an EMBL/GenBank/DDBJ whole genome shotgun (WGS) entry which is preliminary data.</text>
</comment>
<dbReference type="CDD" id="cd06139">
    <property type="entry name" value="DNA_polA_I_Ecoli_like_exo"/>
    <property type="match status" value="1"/>
</dbReference>
<evidence type="ECO:0000256" key="13">
    <source>
        <dbReference type="ARBA" id="ARBA00023204"/>
    </source>
</evidence>
<proteinExistence type="inferred from homology"/>
<keyword evidence="6 16" id="KW-0235">DNA replication</keyword>
<dbReference type="InterPro" id="IPR018320">
    <property type="entry name" value="DNA_polymerase_1"/>
</dbReference>
<dbReference type="FunFam" id="1.20.1060.10:FF:000001">
    <property type="entry name" value="DNA polymerase I"/>
    <property type="match status" value="1"/>
</dbReference>
<organism evidence="20 21">
    <name type="scientific">Ornatilinea apprima</name>
    <dbReference type="NCBI Taxonomy" id="1134406"/>
    <lineage>
        <taxon>Bacteria</taxon>
        <taxon>Bacillati</taxon>
        <taxon>Chloroflexota</taxon>
        <taxon>Anaerolineae</taxon>
        <taxon>Anaerolineales</taxon>
        <taxon>Anaerolineaceae</taxon>
        <taxon>Ornatilinea</taxon>
    </lineage>
</organism>
<feature type="domain" description="3'-5' exonuclease" evidence="17">
    <location>
        <begin position="324"/>
        <end position="509"/>
    </location>
</feature>
<keyword evidence="13 16" id="KW-0234">DNA repair</keyword>
<keyword evidence="4 16" id="KW-0808">Transferase</keyword>
<dbReference type="SMART" id="SM00475">
    <property type="entry name" value="53EXOc"/>
    <property type="match status" value="1"/>
</dbReference>
<keyword evidence="21" id="KW-1185">Reference proteome</keyword>
<dbReference type="GO" id="GO:0006302">
    <property type="term" value="P:double-strand break repair"/>
    <property type="evidence" value="ECO:0007669"/>
    <property type="project" value="TreeGrafter"/>
</dbReference>
<dbReference type="FunFam" id="1.10.150.20:FF:000002">
    <property type="entry name" value="DNA polymerase I"/>
    <property type="match status" value="1"/>
</dbReference>
<dbReference type="SMART" id="SM00482">
    <property type="entry name" value="POLAc"/>
    <property type="match status" value="1"/>
</dbReference>
<evidence type="ECO:0000259" key="17">
    <source>
        <dbReference type="SMART" id="SM00474"/>
    </source>
</evidence>
<dbReference type="SUPFAM" id="SSF56672">
    <property type="entry name" value="DNA/RNA polymerases"/>
    <property type="match status" value="1"/>
</dbReference>
<dbReference type="Pfam" id="PF00476">
    <property type="entry name" value="DNA_pol_A"/>
    <property type="match status" value="1"/>
</dbReference>
<dbReference type="InterPro" id="IPR008918">
    <property type="entry name" value="HhH2"/>
</dbReference>
<keyword evidence="10 16" id="KW-0269">Exonuclease</keyword>
<evidence type="ECO:0000256" key="8">
    <source>
        <dbReference type="ARBA" id="ARBA00022763"/>
    </source>
</evidence>
<reference evidence="20 21" key="1">
    <citation type="submission" date="2015-07" db="EMBL/GenBank/DDBJ databases">
        <title>Genome sequence of Ornatilinea apprima DSM 23815.</title>
        <authorList>
            <person name="Hemp J."/>
            <person name="Ward L.M."/>
            <person name="Pace L.A."/>
            <person name="Fischer W.W."/>
        </authorList>
    </citation>
    <scope>NUCLEOTIDE SEQUENCE [LARGE SCALE GENOMIC DNA]</scope>
    <source>
        <strain evidence="20 21">P3M-1</strain>
    </source>
</reference>
<keyword evidence="8 16" id="KW-0227">DNA damage</keyword>
<dbReference type="RefSeq" id="WP_075061837.1">
    <property type="nucleotide sequence ID" value="NZ_LGCL01000015.1"/>
</dbReference>
<keyword evidence="7" id="KW-0540">Nuclease</keyword>
<evidence type="ECO:0000256" key="10">
    <source>
        <dbReference type="ARBA" id="ARBA00022839"/>
    </source>
</evidence>
<accession>A0A0P6YB90</accession>
<dbReference type="InterPro" id="IPR020046">
    <property type="entry name" value="5-3_exonucl_a-hlix_arch_N"/>
</dbReference>
<keyword evidence="12 16" id="KW-0238">DNA-binding</keyword>
<dbReference type="NCBIfam" id="TIGR00593">
    <property type="entry name" value="pola"/>
    <property type="match status" value="1"/>
</dbReference>
<dbReference type="InterPro" id="IPR001098">
    <property type="entry name" value="DNA-dir_DNA_pol_A_palm_dom"/>
</dbReference>
<keyword evidence="5 16" id="KW-0548">Nucleotidyltransferase</keyword>
<dbReference type="NCBIfam" id="NF004397">
    <property type="entry name" value="PRK05755.1"/>
    <property type="match status" value="1"/>
</dbReference>
<dbReference type="InterPro" id="IPR019760">
    <property type="entry name" value="DNA-dir_DNA_pol_A_CS"/>
</dbReference>
<dbReference type="Gene3D" id="3.40.50.1010">
    <property type="entry name" value="5'-nuclease"/>
    <property type="match status" value="1"/>
</dbReference>
<dbReference type="SUPFAM" id="SSF88723">
    <property type="entry name" value="PIN domain-like"/>
    <property type="match status" value="1"/>
</dbReference>
<dbReference type="PANTHER" id="PTHR10133">
    <property type="entry name" value="DNA POLYMERASE I"/>
    <property type="match status" value="1"/>
</dbReference>